<dbReference type="AlphaFoldDB" id="A0A512BTJ5"/>
<reference evidence="3 4" key="1">
    <citation type="submission" date="2019-07" db="EMBL/GenBank/DDBJ databases">
        <title>Whole genome shotgun sequence of Microvirga aerophila NBRC 106136.</title>
        <authorList>
            <person name="Hosoyama A."/>
            <person name="Uohara A."/>
            <person name="Ohji S."/>
            <person name="Ichikawa N."/>
        </authorList>
    </citation>
    <scope>NUCLEOTIDE SEQUENCE [LARGE SCALE GENOMIC DNA]</scope>
    <source>
        <strain evidence="3 4">NBRC 106136</strain>
    </source>
</reference>
<accession>A0A512BTJ5</accession>
<evidence type="ECO:0000259" key="2">
    <source>
        <dbReference type="Pfam" id="PF13847"/>
    </source>
</evidence>
<dbReference type="Pfam" id="PF10119">
    <property type="entry name" value="MethyTransf_Reg"/>
    <property type="match status" value="1"/>
</dbReference>
<evidence type="ECO:0000259" key="1">
    <source>
        <dbReference type="Pfam" id="PF10119"/>
    </source>
</evidence>
<dbReference type="InterPro" id="IPR018773">
    <property type="entry name" value="MeTrfase_reg_dom_prd"/>
</dbReference>
<evidence type="ECO:0000313" key="4">
    <source>
        <dbReference type="Proteomes" id="UP000321085"/>
    </source>
</evidence>
<dbReference type="Gene3D" id="3.40.50.150">
    <property type="entry name" value="Vaccinia Virus protein VP39"/>
    <property type="match status" value="1"/>
</dbReference>
<dbReference type="EMBL" id="BJYU01000039">
    <property type="protein sequence ID" value="GEO15309.1"/>
    <property type="molecule type" value="Genomic_DNA"/>
</dbReference>
<dbReference type="OrthoDB" id="5298787at2"/>
<proteinExistence type="predicted"/>
<dbReference type="CDD" id="cd02440">
    <property type="entry name" value="AdoMet_MTases"/>
    <property type="match status" value="1"/>
</dbReference>
<gene>
    <name evidence="3" type="ORF">MAE02_30050</name>
</gene>
<dbReference type="Pfam" id="PF13847">
    <property type="entry name" value="Methyltransf_31"/>
    <property type="match status" value="1"/>
</dbReference>
<protein>
    <recommendedName>
        <fullName evidence="5">Methyltransferase</fullName>
    </recommendedName>
</protein>
<dbReference type="SUPFAM" id="SSF53335">
    <property type="entry name" value="S-adenosyl-L-methionine-dependent methyltransferases"/>
    <property type="match status" value="1"/>
</dbReference>
<dbReference type="InterPro" id="IPR025714">
    <property type="entry name" value="Methyltranfer_dom"/>
</dbReference>
<evidence type="ECO:0000313" key="3">
    <source>
        <dbReference type="EMBL" id="GEO15309.1"/>
    </source>
</evidence>
<feature type="domain" description="Methyltransferase" evidence="2">
    <location>
        <begin position="46"/>
        <end position="154"/>
    </location>
</feature>
<sequence>MAEWTSGYVVDVEYTHGFYREQSPTHLAYLCLMQGLQPPGLGGELLTYCELGCGQGLTTNLLAAANPQIQFYATDFNPSHIAGARSLAQSAKLRNVHFADNSFVEFLDRKDLPEFDFITLHGIYSWISPENRQAIVEFICRKLKPGGIVYISYNTMPGWSSLMPLRRLLLEHAASLGARSRAAAISSSLDFAKRLGGLGAKYFAQHPNVMARVEDLTTKDKKYIAHEYFNDNSDPFYFMDVAQELAEAKLTWVGPANALETADELHLTPEQTQLLAEIENVEFRQTVRDHIVNQHFRRDIFVKGPVRLSKAAALEQSLDLRFALTVTSANVPTKVEGVRSAVSINPELHAALVSSFEHGPRSLREALGDPGLSKLTPGELLRGIHYLVGHGSCHPCLPKEGAAERQIQVERFNMAIAEQARHEGKLNYFASSATGSGIHAERIAQLIWLAERNGEKNVCRSVWNTLSKAGHRMVKDGQTLVTEDENLAEIGHSVSRFEEQTKPIWRNLGIPVGAAAMVASKEQRLRSA</sequence>
<dbReference type="RefSeq" id="WP_114186589.1">
    <property type="nucleotide sequence ID" value="NZ_BJYU01000039.1"/>
</dbReference>
<evidence type="ECO:0008006" key="5">
    <source>
        <dbReference type="Google" id="ProtNLM"/>
    </source>
</evidence>
<dbReference type="Proteomes" id="UP000321085">
    <property type="component" value="Unassembled WGS sequence"/>
</dbReference>
<dbReference type="InterPro" id="IPR029063">
    <property type="entry name" value="SAM-dependent_MTases_sf"/>
</dbReference>
<feature type="domain" description="Methyltransferase regulatory" evidence="1">
    <location>
        <begin position="221"/>
        <end position="303"/>
    </location>
</feature>
<name>A0A512BTJ5_9HYPH</name>
<organism evidence="3 4">
    <name type="scientific">Microvirga aerophila</name>
    <dbReference type="NCBI Taxonomy" id="670291"/>
    <lineage>
        <taxon>Bacteria</taxon>
        <taxon>Pseudomonadati</taxon>
        <taxon>Pseudomonadota</taxon>
        <taxon>Alphaproteobacteria</taxon>
        <taxon>Hyphomicrobiales</taxon>
        <taxon>Methylobacteriaceae</taxon>
        <taxon>Microvirga</taxon>
    </lineage>
</organism>
<comment type="caution">
    <text evidence="3">The sequence shown here is derived from an EMBL/GenBank/DDBJ whole genome shotgun (WGS) entry which is preliminary data.</text>
</comment>
<keyword evidence="4" id="KW-1185">Reference proteome</keyword>